<feature type="compositionally biased region" description="Low complexity" evidence="1">
    <location>
        <begin position="19"/>
        <end position="29"/>
    </location>
</feature>
<keyword evidence="2" id="KW-0472">Membrane</keyword>
<feature type="transmembrane region" description="Helical" evidence="2">
    <location>
        <begin position="207"/>
        <end position="230"/>
    </location>
</feature>
<feature type="transmembrane region" description="Helical" evidence="2">
    <location>
        <begin position="68"/>
        <end position="88"/>
    </location>
</feature>
<comment type="caution">
    <text evidence="3">The sequence shown here is derived from an EMBL/GenBank/DDBJ whole genome shotgun (WGS) entry which is preliminary data.</text>
</comment>
<dbReference type="AlphaFoldDB" id="A0A4R6RN64"/>
<dbReference type="InterPro" id="IPR016833">
    <property type="entry name" value="Put_Na-Bile_cotransptr"/>
</dbReference>
<evidence type="ECO:0000313" key="4">
    <source>
        <dbReference type="Proteomes" id="UP000294593"/>
    </source>
</evidence>
<feature type="transmembrane region" description="Helical" evidence="2">
    <location>
        <begin position="164"/>
        <end position="187"/>
    </location>
</feature>
<accession>A0A4R6RN64</accession>
<dbReference type="Pfam" id="PF13593">
    <property type="entry name" value="SBF_like"/>
    <property type="match status" value="1"/>
</dbReference>
<evidence type="ECO:0000256" key="2">
    <source>
        <dbReference type="SAM" id="Phobius"/>
    </source>
</evidence>
<feature type="transmembrane region" description="Helical" evidence="2">
    <location>
        <begin position="133"/>
        <end position="157"/>
    </location>
</feature>
<keyword evidence="2" id="KW-1133">Transmembrane helix</keyword>
<evidence type="ECO:0000313" key="3">
    <source>
        <dbReference type="EMBL" id="TDP88149.1"/>
    </source>
</evidence>
<evidence type="ECO:0000256" key="1">
    <source>
        <dbReference type="SAM" id="MobiDB-lite"/>
    </source>
</evidence>
<feature type="transmembrane region" description="Helical" evidence="2">
    <location>
        <begin position="267"/>
        <end position="286"/>
    </location>
</feature>
<feature type="transmembrane region" description="Helical" evidence="2">
    <location>
        <begin position="242"/>
        <end position="261"/>
    </location>
</feature>
<feature type="region of interest" description="Disordered" evidence="1">
    <location>
        <begin position="13"/>
        <end position="33"/>
    </location>
</feature>
<reference evidence="3 4" key="1">
    <citation type="submission" date="2019-03" db="EMBL/GenBank/DDBJ databases">
        <title>Genomic Encyclopedia of Type Strains, Phase IV (KMG-IV): sequencing the most valuable type-strain genomes for metagenomic binning, comparative biology and taxonomic classification.</title>
        <authorList>
            <person name="Goeker M."/>
        </authorList>
    </citation>
    <scope>NUCLEOTIDE SEQUENCE [LARGE SCALE GENOMIC DNA]</scope>
    <source>
        <strain evidence="3 4">DSM 11901</strain>
    </source>
</reference>
<organism evidence="3 4">
    <name type="scientific">Aquabacterium commune</name>
    <dbReference type="NCBI Taxonomy" id="70586"/>
    <lineage>
        <taxon>Bacteria</taxon>
        <taxon>Pseudomonadati</taxon>
        <taxon>Pseudomonadota</taxon>
        <taxon>Betaproteobacteria</taxon>
        <taxon>Burkholderiales</taxon>
        <taxon>Aquabacterium</taxon>
    </lineage>
</organism>
<dbReference type="Proteomes" id="UP000294593">
    <property type="component" value="Unassembled WGS sequence"/>
</dbReference>
<dbReference type="EMBL" id="SNXW01000001">
    <property type="protein sequence ID" value="TDP88149.1"/>
    <property type="molecule type" value="Genomic_DNA"/>
</dbReference>
<dbReference type="Gene3D" id="1.20.1530.20">
    <property type="match status" value="1"/>
</dbReference>
<gene>
    <name evidence="3" type="ORF">EV672_101293</name>
</gene>
<feature type="transmembrane region" description="Helical" evidence="2">
    <location>
        <begin position="100"/>
        <end position="121"/>
    </location>
</feature>
<dbReference type="PANTHER" id="PTHR18640:SF5">
    <property type="entry name" value="SODIUM_BILE ACID COTRANSPORTER 7"/>
    <property type="match status" value="1"/>
</dbReference>
<dbReference type="PANTHER" id="PTHR18640">
    <property type="entry name" value="SOLUTE CARRIER FAMILY 10 MEMBER 7"/>
    <property type="match status" value="1"/>
</dbReference>
<keyword evidence="2" id="KW-0812">Transmembrane</keyword>
<proteinExistence type="predicted"/>
<dbReference type="GO" id="GO:0005886">
    <property type="term" value="C:plasma membrane"/>
    <property type="evidence" value="ECO:0007669"/>
    <property type="project" value="TreeGrafter"/>
</dbReference>
<feature type="transmembrane region" description="Helical" evidence="2">
    <location>
        <begin position="36"/>
        <end position="56"/>
    </location>
</feature>
<dbReference type="InterPro" id="IPR038770">
    <property type="entry name" value="Na+/solute_symporter_sf"/>
</dbReference>
<sequence length="368" mass="39502">MCHRLACALPVSPSQMPHATSATSAARPLRSPRRRAGGAADWFLIAMVAAVALASVQPDWGRSEGVLHLGRVTDIGVFLLFFLHGMGLSTDSLKKGAAQWRLHLLVQLCTYVLFPLWWALWAGVLGKNVPHDLLMGFFYLAVLPSTVSSSVAMTALARGHVAAAVVNATLSTLLGVFITPLLVSLVIGAELQAAGQALDVGQTMLKVAQMLLLPFVVGHLLRPWLSAWFARIKPITTVFDRGVIVLLVWSAFSDSVADGLWTRHGPLLLAEAMAGAALFLFPMLWVTKRMARAMGLSVEDEIVAVFCGSKKTLVSGMPMAQLLFGGSAAMGVLILPIMLYHQLQLFVCAVMARRYAARDGGAPARKVV</sequence>
<feature type="transmembrane region" description="Helical" evidence="2">
    <location>
        <begin position="319"/>
        <end position="340"/>
    </location>
</feature>
<dbReference type="PIRSF" id="PIRSF026166">
    <property type="entry name" value="UCP026166"/>
    <property type="match status" value="1"/>
</dbReference>
<keyword evidence="4" id="KW-1185">Reference proteome</keyword>
<protein>
    <submittedName>
        <fullName evidence="3">Sodium/bile acid cotransporter 7</fullName>
    </submittedName>
</protein>
<name>A0A4R6RN64_9BURK</name>